<accession>A0ACC2KGD6</accession>
<dbReference type="EMBL" id="CM056817">
    <property type="protein sequence ID" value="KAJ8620077.1"/>
    <property type="molecule type" value="Genomic_DNA"/>
</dbReference>
<gene>
    <name evidence="1" type="ORF">MRB53_028606</name>
</gene>
<protein>
    <submittedName>
        <fullName evidence="1">Uncharacterized protein</fullName>
    </submittedName>
</protein>
<organism evidence="1 2">
    <name type="scientific">Persea americana</name>
    <name type="common">Avocado</name>
    <dbReference type="NCBI Taxonomy" id="3435"/>
    <lineage>
        <taxon>Eukaryota</taxon>
        <taxon>Viridiplantae</taxon>
        <taxon>Streptophyta</taxon>
        <taxon>Embryophyta</taxon>
        <taxon>Tracheophyta</taxon>
        <taxon>Spermatophyta</taxon>
        <taxon>Magnoliopsida</taxon>
        <taxon>Magnoliidae</taxon>
        <taxon>Laurales</taxon>
        <taxon>Lauraceae</taxon>
        <taxon>Persea</taxon>
    </lineage>
</organism>
<dbReference type="Proteomes" id="UP001234297">
    <property type="component" value="Chromosome 9"/>
</dbReference>
<evidence type="ECO:0000313" key="2">
    <source>
        <dbReference type="Proteomes" id="UP001234297"/>
    </source>
</evidence>
<evidence type="ECO:0000313" key="1">
    <source>
        <dbReference type="EMBL" id="KAJ8620077.1"/>
    </source>
</evidence>
<name>A0ACC2KGD6_PERAE</name>
<sequence length="147" mass="15575">MEMDLLPFLVFLMVLVVRGGLIVVVAKGEVEVEGTLWRVGGARAVGLEQGELCSAGDRAKPGDLLMEGKVAVEEGRLQWGRQLKCAKNEAGQVKEGSYEAVEKRVGPGWVQGGEEKVGEQTGNVQRRRGWAGETGEGGDGGLAVAVQ</sequence>
<reference evidence="1 2" key="1">
    <citation type="journal article" date="2022" name="Hortic Res">
        <title>A haplotype resolved chromosomal level avocado genome allows analysis of novel avocado genes.</title>
        <authorList>
            <person name="Nath O."/>
            <person name="Fletcher S.J."/>
            <person name="Hayward A."/>
            <person name="Shaw L.M."/>
            <person name="Masouleh A.K."/>
            <person name="Furtado A."/>
            <person name="Henry R.J."/>
            <person name="Mitter N."/>
        </authorList>
    </citation>
    <scope>NUCLEOTIDE SEQUENCE [LARGE SCALE GENOMIC DNA]</scope>
    <source>
        <strain evidence="2">cv. Hass</strain>
    </source>
</reference>
<keyword evidence="2" id="KW-1185">Reference proteome</keyword>
<proteinExistence type="predicted"/>
<comment type="caution">
    <text evidence="1">The sequence shown here is derived from an EMBL/GenBank/DDBJ whole genome shotgun (WGS) entry which is preliminary data.</text>
</comment>